<evidence type="ECO:0000313" key="2">
    <source>
        <dbReference type="EMBL" id="KXZ57713.1"/>
    </source>
</evidence>
<evidence type="ECO:0000256" key="1">
    <source>
        <dbReference type="SAM" id="MobiDB-lite"/>
    </source>
</evidence>
<protein>
    <submittedName>
        <fullName evidence="2">Uncharacterized protein</fullName>
    </submittedName>
</protein>
<feature type="region of interest" description="Disordered" evidence="1">
    <location>
        <begin position="1"/>
        <end position="21"/>
    </location>
</feature>
<gene>
    <name evidence="2" type="ORF">Bravens_01738</name>
</gene>
<reference evidence="2 3" key="1">
    <citation type="submission" date="2016-01" db="EMBL/GenBank/DDBJ databases">
        <title>Use of Whole Genome Sequencing to ascertain that Brevibacterium massiliense (Roux, Raoult 2009) is a later heterotypic synonym of Brevibacterium ravenspurgense (Mages 2008).</title>
        <authorList>
            <person name="Bernier A.-M."/>
            <person name="Burdz T."/>
            <person name="Huynh C."/>
            <person name="Pachecho A.L."/>
            <person name="Wiebe D."/>
            <person name="Bonner C."/>
            <person name="Bernard K."/>
        </authorList>
    </citation>
    <scope>NUCLEOTIDE SEQUENCE [LARGE SCALE GENOMIC DNA]</scope>
    <source>
        <strain evidence="2 3">CCUG56047</strain>
    </source>
</reference>
<feature type="compositionally biased region" description="Basic and acidic residues" evidence="1">
    <location>
        <begin position="10"/>
        <end position="21"/>
    </location>
</feature>
<sequence>MGLFSWLRSRPSDGGDQRADSLDARLGTGLWRQHRDRFGRAVDRLYATAVQAQKESVSVPAVTAVVELTHRLSELDQRAAHIAEYAHSRWPLEGLVLPADVRQQVGDLPELLSRAAGKVSEAAQAAAHVRVAVRQADNAGQSGPQAPEPAAGPADAAAASAARFVDDAEALIAEAQTRTGVRGTAGRETP</sequence>
<dbReference type="AlphaFoldDB" id="A0A150H6M3"/>
<dbReference type="RefSeq" id="WP_062022461.1">
    <property type="nucleotide sequence ID" value="NZ_LQQC01000011.1"/>
</dbReference>
<comment type="caution">
    <text evidence="2">The sequence shown here is derived from an EMBL/GenBank/DDBJ whole genome shotgun (WGS) entry which is preliminary data.</text>
</comment>
<dbReference type="PATRIC" id="fig|479117.4.peg.1722"/>
<feature type="region of interest" description="Disordered" evidence="1">
    <location>
        <begin position="135"/>
        <end position="158"/>
    </location>
</feature>
<accession>A0A150H6M3</accession>
<dbReference type="Proteomes" id="UP000243589">
    <property type="component" value="Unassembled WGS sequence"/>
</dbReference>
<proteinExistence type="predicted"/>
<evidence type="ECO:0000313" key="3">
    <source>
        <dbReference type="Proteomes" id="UP000243589"/>
    </source>
</evidence>
<name>A0A150H6M3_9MICO</name>
<organism evidence="2 3">
    <name type="scientific">Brevibacterium ravenspurgense</name>
    <dbReference type="NCBI Taxonomy" id="479117"/>
    <lineage>
        <taxon>Bacteria</taxon>
        <taxon>Bacillati</taxon>
        <taxon>Actinomycetota</taxon>
        <taxon>Actinomycetes</taxon>
        <taxon>Micrococcales</taxon>
        <taxon>Brevibacteriaceae</taxon>
        <taxon>Brevibacterium</taxon>
    </lineage>
</organism>
<keyword evidence="3" id="KW-1185">Reference proteome</keyword>
<dbReference type="EMBL" id="LQQC01000011">
    <property type="protein sequence ID" value="KXZ57713.1"/>
    <property type="molecule type" value="Genomic_DNA"/>
</dbReference>